<gene>
    <name evidence="18" type="ORF">TREES_T100015908</name>
</gene>
<dbReference type="InterPro" id="IPR034947">
    <property type="entry name" value="RGS2_RGS"/>
</dbReference>
<evidence type="ECO:0000259" key="17">
    <source>
        <dbReference type="PROSITE" id="PS50132"/>
    </source>
</evidence>
<keyword evidence="10" id="KW-0810">Translation regulation</keyword>
<evidence type="ECO:0000256" key="3">
    <source>
        <dbReference type="ARBA" id="ARBA00004604"/>
    </source>
</evidence>
<evidence type="ECO:0000256" key="10">
    <source>
        <dbReference type="ARBA" id="ARBA00022845"/>
    </source>
</evidence>
<dbReference type="GO" id="GO:0009968">
    <property type="term" value="P:negative regulation of signal transduction"/>
    <property type="evidence" value="ECO:0007669"/>
    <property type="project" value="UniProtKB-KW"/>
</dbReference>
<dbReference type="FunFam" id="1.10.196.10:FF:000001">
    <property type="entry name" value="Regulator of G-protein signaling 8"/>
    <property type="match status" value="1"/>
</dbReference>
<keyword evidence="19" id="KW-1185">Reference proteome</keyword>
<evidence type="ECO:0000256" key="11">
    <source>
        <dbReference type="ARBA" id="ARBA00023136"/>
    </source>
</evidence>
<dbReference type="Gene3D" id="1.10.196.10">
    <property type="match status" value="2"/>
</dbReference>
<dbReference type="GO" id="GO:0005730">
    <property type="term" value="C:nucleolus"/>
    <property type="evidence" value="ECO:0007669"/>
    <property type="project" value="UniProtKB-SubCell"/>
</dbReference>
<evidence type="ECO:0000256" key="4">
    <source>
        <dbReference type="ARBA" id="ARBA00020119"/>
    </source>
</evidence>
<dbReference type="PRINTS" id="PR01301">
    <property type="entry name" value="RGSPROTEIN"/>
</dbReference>
<evidence type="ECO:0000256" key="5">
    <source>
        <dbReference type="ARBA" id="ARBA00022468"/>
    </source>
</evidence>
<evidence type="ECO:0000256" key="9">
    <source>
        <dbReference type="ARBA" id="ARBA00022700"/>
    </source>
</evidence>
<feature type="compositionally biased region" description="Low complexity" evidence="16">
    <location>
        <begin position="27"/>
        <end position="36"/>
    </location>
</feature>
<reference evidence="19" key="1">
    <citation type="submission" date="2012-07" db="EMBL/GenBank/DDBJ databases">
        <title>Genome of the Chinese tree shrew, a rising model animal genetically related to primates.</title>
        <authorList>
            <person name="Zhang G."/>
            <person name="Fan Y."/>
            <person name="Yao Y."/>
            <person name="Huang Z."/>
        </authorList>
    </citation>
    <scope>NUCLEOTIDE SEQUENCE [LARGE SCALE GENOMIC DNA]</scope>
</reference>
<sequence>MASAPHRPLLATALGRLYRDPERSSRPVAQGPGAQTPAAPWLGDLCAAARLPQAGTGPAPCHYSRQSALSGGGSGALRPRPLPAISYKCCGQASFPNRDPCGRARMQSTMFLAVQHDCRPMDKSAGSGAKSEEKREKMKRTLLKDWKNRLSYLLQNSSTPGKPKTGKKSKQQTFIKPSPEEAQLWSEAFDELLASKYGLAAFRAFLKSEFCEENIEFWLACEDFKKTKSPQKLSSKARKIYTDFIEKEAPKEINIDFQTKTLIAQNIQEATSGCFTTAQRRVYSLMENNSYPRFLESEFYQDLCKKPQISTEPHAT</sequence>
<evidence type="ECO:0000256" key="13">
    <source>
        <dbReference type="ARBA" id="ARBA00023306"/>
    </source>
</evidence>
<dbReference type="GO" id="GO:0005096">
    <property type="term" value="F:GTPase activator activity"/>
    <property type="evidence" value="ECO:0007669"/>
    <property type="project" value="UniProtKB-KW"/>
</dbReference>
<dbReference type="EMBL" id="KB320620">
    <property type="protein sequence ID" value="ELW67230.1"/>
    <property type="molecule type" value="Genomic_DNA"/>
</dbReference>
<feature type="domain" description="RGS" evidence="17">
    <location>
        <begin position="188"/>
        <end position="304"/>
    </location>
</feature>
<evidence type="ECO:0000256" key="16">
    <source>
        <dbReference type="SAM" id="MobiDB-lite"/>
    </source>
</evidence>
<name>L9KWB7_TUPCH</name>
<keyword evidence="12" id="KW-0539">Nucleus</keyword>
<dbReference type="FunCoup" id="L9KWB7">
    <property type="interactions" value="1260"/>
</dbReference>
<dbReference type="SUPFAM" id="SSF48097">
    <property type="entry name" value="Regulator of G-protein signaling, RGS"/>
    <property type="match status" value="1"/>
</dbReference>
<evidence type="ECO:0000256" key="2">
    <source>
        <dbReference type="ARBA" id="ARBA00004496"/>
    </source>
</evidence>
<keyword evidence="5" id="KW-0343">GTPase activation</keyword>
<keyword evidence="13" id="KW-0131">Cell cycle</keyword>
<dbReference type="PROSITE" id="PS50132">
    <property type="entry name" value="RGS"/>
    <property type="match status" value="1"/>
</dbReference>
<dbReference type="InterPro" id="IPR036305">
    <property type="entry name" value="RGS_sf"/>
</dbReference>
<evidence type="ECO:0000256" key="1">
    <source>
        <dbReference type="ARBA" id="ARBA00004236"/>
    </source>
</evidence>
<dbReference type="PANTHER" id="PTHR10845">
    <property type="entry name" value="REGULATOR OF G PROTEIN SIGNALING"/>
    <property type="match status" value="1"/>
</dbReference>
<dbReference type="CDD" id="cd08709">
    <property type="entry name" value="RGS_RGS2"/>
    <property type="match status" value="1"/>
</dbReference>
<dbReference type="GO" id="GO:0005886">
    <property type="term" value="C:plasma membrane"/>
    <property type="evidence" value="ECO:0007669"/>
    <property type="project" value="UniProtKB-SubCell"/>
</dbReference>
<dbReference type="InterPro" id="IPR016137">
    <property type="entry name" value="RGS"/>
</dbReference>
<proteinExistence type="predicted"/>
<keyword evidence="6" id="KW-1003">Cell membrane</keyword>
<evidence type="ECO:0000313" key="18">
    <source>
        <dbReference type="EMBL" id="ELW67230.1"/>
    </source>
</evidence>
<dbReference type="SMART" id="SM00315">
    <property type="entry name" value="RGS"/>
    <property type="match status" value="1"/>
</dbReference>
<dbReference type="GO" id="GO:0006417">
    <property type="term" value="P:regulation of translation"/>
    <property type="evidence" value="ECO:0007669"/>
    <property type="project" value="UniProtKB-KW"/>
</dbReference>
<comment type="subcellular location">
    <subcellularLocation>
        <location evidence="1">Cell membrane</location>
    </subcellularLocation>
    <subcellularLocation>
        <location evidence="2">Cytoplasm</location>
    </subcellularLocation>
    <subcellularLocation>
        <location evidence="3">Nucleus</location>
        <location evidence="3">Nucleolus</location>
    </subcellularLocation>
</comment>
<feature type="region of interest" description="Disordered" evidence="16">
    <location>
        <begin position="154"/>
        <end position="177"/>
    </location>
</feature>
<comment type="subunit">
    <text evidence="15">Interacts with GNAQ. Does not interact with GNAI1 and GNAI3. Interacts with EIF2B5. Interacts with PRKG1 (isoform alpha).</text>
</comment>
<evidence type="ECO:0000256" key="14">
    <source>
        <dbReference type="ARBA" id="ARBA00045332"/>
    </source>
</evidence>
<protein>
    <recommendedName>
        <fullName evidence="4">Regulator of G-protein signaling 2</fullName>
    </recommendedName>
</protein>
<evidence type="ECO:0000256" key="12">
    <source>
        <dbReference type="ARBA" id="ARBA00023242"/>
    </source>
</evidence>
<dbReference type="Gene3D" id="1.10.167.10">
    <property type="entry name" value="Regulator of G-protein Signalling 4, domain 2"/>
    <property type="match status" value="1"/>
</dbReference>
<dbReference type="InParanoid" id="L9KWB7"/>
<feature type="region of interest" description="Disordered" evidence="16">
    <location>
        <begin position="16"/>
        <end position="36"/>
    </location>
</feature>
<evidence type="ECO:0000256" key="15">
    <source>
        <dbReference type="ARBA" id="ARBA00046536"/>
    </source>
</evidence>
<comment type="function">
    <text evidence="14">Regulates G protein-coupled receptor signaling cascades. Inhibits signal transduction by increasing the GTPase activity of G protein alpha subunits, thereby driving them into their inactive GDP-bound form. It is involved in the negative regulation of the angiotensin-activated signaling pathway. Plays a role in the regulation of blood pressure in response to signaling via G protein-coupled receptors and GNAQ. Plays a role in regulating the constriction and relaxation of vascular smooth muscle. Binds EIF2B5 and blocks its activity, thereby inhibiting the translation of mRNA into protein.</text>
</comment>
<evidence type="ECO:0000256" key="8">
    <source>
        <dbReference type="ARBA" id="ARBA00022553"/>
    </source>
</evidence>
<dbReference type="STRING" id="246437.L9KWB7"/>
<dbReference type="Proteomes" id="UP000011518">
    <property type="component" value="Unassembled WGS sequence"/>
</dbReference>
<organism evidence="18 19">
    <name type="scientific">Tupaia chinensis</name>
    <name type="common">Chinese tree shrew</name>
    <name type="synonym">Tupaia belangeri chinensis</name>
    <dbReference type="NCBI Taxonomy" id="246437"/>
    <lineage>
        <taxon>Eukaryota</taxon>
        <taxon>Metazoa</taxon>
        <taxon>Chordata</taxon>
        <taxon>Craniata</taxon>
        <taxon>Vertebrata</taxon>
        <taxon>Euteleostomi</taxon>
        <taxon>Mammalia</taxon>
        <taxon>Eutheria</taxon>
        <taxon>Euarchontoglires</taxon>
        <taxon>Scandentia</taxon>
        <taxon>Tupaiidae</taxon>
        <taxon>Tupaia</taxon>
    </lineage>
</organism>
<dbReference type="PANTHER" id="PTHR10845:SF43">
    <property type="entry name" value="REGULATOR OF G-PROTEIN SIGNALING 2"/>
    <property type="match status" value="1"/>
</dbReference>
<keyword evidence="8" id="KW-0597">Phosphoprotein</keyword>
<dbReference type="InterPro" id="IPR024066">
    <property type="entry name" value="RGS_subdom1/3"/>
</dbReference>
<dbReference type="InterPro" id="IPR044926">
    <property type="entry name" value="RGS_subdomain_2"/>
</dbReference>
<accession>L9KWB7</accession>
<dbReference type="GO" id="GO:0005737">
    <property type="term" value="C:cytoplasm"/>
    <property type="evidence" value="ECO:0007669"/>
    <property type="project" value="UniProtKB-SubCell"/>
</dbReference>
<dbReference type="eggNOG" id="KOG3589">
    <property type="taxonomic scope" value="Eukaryota"/>
</dbReference>
<keyword evidence="7" id="KW-0963">Cytoplasm</keyword>
<reference evidence="19" key="2">
    <citation type="journal article" date="2013" name="Nat. Commun.">
        <title>Genome of the Chinese tree shrew.</title>
        <authorList>
            <person name="Fan Y."/>
            <person name="Huang Z.Y."/>
            <person name="Cao C.C."/>
            <person name="Chen C.S."/>
            <person name="Chen Y.X."/>
            <person name="Fan D.D."/>
            <person name="He J."/>
            <person name="Hou H.L."/>
            <person name="Hu L."/>
            <person name="Hu X.T."/>
            <person name="Jiang X.T."/>
            <person name="Lai R."/>
            <person name="Lang Y.S."/>
            <person name="Liang B."/>
            <person name="Liao S.G."/>
            <person name="Mu D."/>
            <person name="Ma Y.Y."/>
            <person name="Niu Y.Y."/>
            <person name="Sun X.Q."/>
            <person name="Xia J.Q."/>
            <person name="Xiao J."/>
            <person name="Xiong Z.Q."/>
            <person name="Xu L."/>
            <person name="Yang L."/>
            <person name="Zhang Y."/>
            <person name="Zhao W."/>
            <person name="Zhao X.D."/>
            <person name="Zheng Y.T."/>
            <person name="Zhou J.M."/>
            <person name="Zhu Y.B."/>
            <person name="Zhang G.J."/>
            <person name="Wang J."/>
            <person name="Yao Y.G."/>
        </authorList>
    </citation>
    <scope>NUCLEOTIDE SEQUENCE [LARGE SCALE GENOMIC DNA]</scope>
</reference>
<keyword evidence="9" id="KW-0734">Signal transduction inhibitor</keyword>
<evidence type="ECO:0000256" key="7">
    <source>
        <dbReference type="ARBA" id="ARBA00022490"/>
    </source>
</evidence>
<dbReference type="AlphaFoldDB" id="L9KWB7"/>
<dbReference type="FunFam" id="1.10.167.10:FF:000001">
    <property type="entry name" value="Putative regulator of g-protein signaling 12"/>
    <property type="match status" value="1"/>
</dbReference>
<dbReference type="Pfam" id="PF00615">
    <property type="entry name" value="RGS"/>
    <property type="match status" value="1"/>
</dbReference>
<keyword evidence="11" id="KW-0472">Membrane</keyword>
<evidence type="ECO:0000256" key="6">
    <source>
        <dbReference type="ARBA" id="ARBA00022475"/>
    </source>
</evidence>
<evidence type="ECO:0000313" key="19">
    <source>
        <dbReference type="Proteomes" id="UP000011518"/>
    </source>
</evidence>